<name>A0ABT8AAD5_9PROT</name>
<dbReference type="Proteomes" id="UP001529369">
    <property type="component" value="Unassembled WGS sequence"/>
</dbReference>
<organism evidence="2 3">
    <name type="scientific">Paeniroseomonas aquatica</name>
    <dbReference type="NCBI Taxonomy" id="373043"/>
    <lineage>
        <taxon>Bacteria</taxon>
        <taxon>Pseudomonadati</taxon>
        <taxon>Pseudomonadota</taxon>
        <taxon>Alphaproteobacteria</taxon>
        <taxon>Acetobacterales</taxon>
        <taxon>Acetobacteraceae</taxon>
        <taxon>Paeniroseomonas</taxon>
    </lineage>
</organism>
<proteinExistence type="inferred from homology"/>
<dbReference type="Pfam" id="PF03401">
    <property type="entry name" value="TctC"/>
    <property type="match status" value="1"/>
</dbReference>
<dbReference type="PIRSF" id="PIRSF017082">
    <property type="entry name" value="YflP"/>
    <property type="match status" value="1"/>
</dbReference>
<protein>
    <submittedName>
        <fullName evidence="2">Tripartite tricarboxylate transporter substrate-binding protein</fullName>
    </submittedName>
</protein>
<comment type="caution">
    <text evidence="2">The sequence shown here is derived from an EMBL/GenBank/DDBJ whole genome shotgun (WGS) entry which is preliminary data.</text>
</comment>
<dbReference type="InterPro" id="IPR005064">
    <property type="entry name" value="BUG"/>
</dbReference>
<accession>A0ABT8AAD5</accession>
<dbReference type="InterPro" id="IPR042100">
    <property type="entry name" value="Bug_dom1"/>
</dbReference>
<keyword evidence="3" id="KW-1185">Reference proteome</keyword>
<dbReference type="RefSeq" id="WP_290318560.1">
    <property type="nucleotide sequence ID" value="NZ_JAUFPN010000179.1"/>
</dbReference>
<dbReference type="Gene3D" id="3.40.190.10">
    <property type="entry name" value="Periplasmic binding protein-like II"/>
    <property type="match status" value="1"/>
</dbReference>
<evidence type="ECO:0000313" key="3">
    <source>
        <dbReference type="Proteomes" id="UP001529369"/>
    </source>
</evidence>
<evidence type="ECO:0000313" key="2">
    <source>
        <dbReference type="EMBL" id="MDN3566628.1"/>
    </source>
</evidence>
<dbReference type="Gene3D" id="3.40.190.150">
    <property type="entry name" value="Bordetella uptake gene, domain 1"/>
    <property type="match status" value="1"/>
</dbReference>
<evidence type="ECO:0000256" key="1">
    <source>
        <dbReference type="ARBA" id="ARBA00006987"/>
    </source>
</evidence>
<reference evidence="3" key="1">
    <citation type="journal article" date="2019" name="Int. J. Syst. Evol. Microbiol.">
        <title>The Global Catalogue of Microorganisms (GCM) 10K type strain sequencing project: providing services to taxonomists for standard genome sequencing and annotation.</title>
        <authorList>
            <consortium name="The Broad Institute Genomics Platform"/>
            <consortium name="The Broad Institute Genome Sequencing Center for Infectious Disease"/>
            <person name="Wu L."/>
            <person name="Ma J."/>
        </authorList>
    </citation>
    <scope>NUCLEOTIDE SEQUENCE [LARGE SCALE GENOMIC DNA]</scope>
    <source>
        <strain evidence="3">CECT 7131</strain>
    </source>
</reference>
<dbReference type="EMBL" id="JAUFPN010000179">
    <property type="protein sequence ID" value="MDN3566628.1"/>
    <property type="molecule type" value="Genomic_DNA"/>
</dbReference>
<gene>
    <name evidence="2" type="ORF">QWZ14_19820</name>
</gene>
<dbReference type="PANTHER" id="PTHR42928:SF5">
    <property type="entry name" value="BLR1237 PROTEIN"/>
    <property type="match status" value="1"/>
</dbReference>
<comment type="similarity">
    <text evidence="1">Belongs to the UPF0065 (bug) family.</text>
</comment>
<sequence length="326" mass="34396">MVRRRSLLLAAPAVALGGHPVRGQGFPDRPVRLIVPYPAGGGQDITARIIAEPLRAAIGQPVIVENRSGASGMVGALAVVQSPPDGLTLMLGGSGETAINQHLFRGRISYDPLRDLRPVMVMVKVPVVVMAHPRMPFRSVPELVAHARAHPGALSYSSSGIGNPQHLSGALLNHMAGIETVHIPYRGSGPAVVDIAAGQVQFGYNSLASGLALIREGAIRAIRVTSRERMPQLPEVPAIAEHPPLAAYELVNFFGLFLPAAAPDALVERLHGIVAGLLREPGLRAAYAEQGLLVQDMGAAESRRFVAAESEKFRRIVEAAGISAEG</sequence>
<dbReference type="PANTHER" id="PTHR42928">
    <property type="entry name" value="TRICARBOXYLATE-BINDING PROTEIN"/>
    <property type="match status" value="1"/>
</dbReference>